<keyword evidence="2" id="KW-1185">Reference proteome</keyword>
<proteinExistence type="predicted"/>
<protein>
    <submittedName>
        <fullName evidence="1">Uncharacterized protein</fullName>
    </submittedName>
</protein>
<dbReference type="AlphaFoldDB" id="A0A550BTL2"/>
<organism evidence="1 2">
    <name type="scientific">Schizophyllum amplum</name>
    <dbReference type="NCBI Taxonomy" id="97359"/>
    <lineage>
        <taxon>Eukaryota</taxon>
        <taxon>Fungi</taxon>
        <taxon>Dikarya</taxon>
        <taxon>Basidiomycota</taxon>
        <taxon>Agaricomycotina</taxon>
        <taxon>Agaricomycetes</taxon>
        <taxon>Agaricomycetidae</taxon>
        <taxon>Agaricales</taxon>
        <taxon>Schizophyllaceae</taxon>
        <taxon>Schizophyllum</taxon>
    </lineage>
</organism>
<evidence type="ECO:0000313" key="1">
    <source>
        <dbReference type="EMBL" id="TRM55864.1"/>
    </source>
</evidence>
<name>A0A550BTL2_9AGAR</name>
<accession>A0A550BTL2</accession>
<evidence type="ECO:0000313" key="2">
    <source>
        <dbReference type="Proteomes" id="UP000320762"/>
    </source>
</evidence>
<gene>
    <name evidence="1" type="ORF">BD626DRAFT_276538</name>
</gene>
<sequence length="318" mass="35783">MSCSTMRALIDDIPQSWFVEWREKADAALVNVVSKGLHHPATSADLSLASTHFFHVSSSNACSDVSAKAYPDILEDEDVVARGDTSSWEALQRTGFRPWSPAQLMTTRFHFELARALVALTGLDPDTTTREEMELHDPWFLSQSDSSDGQRSEAIRWPDVMNELLKKDYIKKLSVLSEEDAAHCRWEFANLALGVKEIGSSLVQCRHCATVLCGQPMYDHLRTTYAWRGDHHHAALRDEVWRLPGARRDPILPGARRDPVLEGEFCLRRYVHISGLRLSVGHGHGAGRGKRRGRNTGTLTEVYTTTFIFQDDVAEAWP</sequence>
<dbReference type="EMBL" id="VDMD01000090">
    <property type="protein sequence ID" value="TRM55864.1"/>
    <property type="molecule type" value="Genomic_DNA"/>
</dbReference>
<dbReference type="Proteomes" id="UP000320762">
    <property type="component" value="Unassembled WGS sequence"/>
</dbReference>
<reference evidence="1 2" key="1">
    <citation type="journal article" date="2019" name="New Phytol.">
        <title>Comparative genomics reveals unique wood-decay strategies and fruiting body development in the Schizophyllaceae.</title>
        <authorList>
            <person name="Almasi E."/>
            <person name="Sahu N."/>
            <person name="Krizsan K."/>
            <person name="Balint B."/>
            <person name="Kovacs G.M."/>
            <person name="Kiss B."/>
            <person name="Cseklye J."/>
            <person name="Drula E."/>
            <person name="Henrissat B."/>
            <person name="Nagy I."/>
            <person name="Chovatia M."/>
            <person name="Adam C."/>
            <person name="LaButti K."/>
            <person name="Lipzen A."/>
            <person name="Riley R."/>
            <person name="Grigoriev I.V."/>
            <person name="Nagy L.G."/>
        </authorList>
    </citation>
    <scope>NUCLEOTIDE SEQUENCE [LARGE SCALE GENOMIC DNA]</scope>
    <source>
        <strain evidence="1 2">NL-1724</strain>
    </source>
</reference>
<comment type="caution">
    <text evidence="1">The sequence shown here is derived from an EMBL/GenBank/DDBJ whole genome shotgun (WGS) entry which is preliminary data.</text>
</comment>